<dbReference type="AlphaFoldDB" id="A0A8S1J6X2"/>
<evidence type="ECO:0000256" key="1">
    <source>
        <dbReference type="SAM" id="SignalP"/>
    </source>
</evidence>
<feature type="signal peptide" evidence="1">
    <location>
        <begin position="1"/>
        <end position="23"/>
    </location>
</feature>
<organism evidence="2 3">
    <name type="scientific">Ostreobium quekettii</name>
    <dbReference type="NCBI Taxonomy" id="121088"/>
    <lineage>
        <taxon>Eukaryota</taxon>
        <taxon>Viridiplantae</taxon>
        <taxon>Chlorophyta</taxon>
        <taxon>core chlorophytes</taxon>
        <taxon>Ulvophyceae</taxon>
        <taxon>TCBD clade</taxon>
        <taxon>Bryopsidales</taxon>
        <taxon>Ostreobineae</taxon>
        <taxon>Ostreobiaceae</taxon>
        <taxon>Ostreobium</taxon>
    </lineage>
</organism>
<feature type="chain" id="PRO_5035877440" evidence="1">
    <location>
        <begin position="24"/>
        <end position="172"/>
    </location>
</feature>
<reference evidence="2" key="1">
    <citation type="submission" date="2020-12" db="EMBL/GenBank/DDBJ databases">
        <authorList>
            <person name="Iha C."/>
        </authorList>
    </citation>
    <scope>NUCLEOTIDE SEQUENCE</scope>
</reference>
<accession>A0A8S1J6X2</accession>
<name>A0A8S1J6X2_9CHLO</name>
<protein>
    <submittedName>
        <fullName evidence="2">Uncharacterized protein</fullName>
    </submittedName>
</protein>
<comment type="caution">
    <text evidence="2">The sequence shown here is derived from an EMBL/GenBank/DDBJ whole genome shotgun (WGS) entry which is preliminary data.</text>
</comment>
<evidence type="ECO:0000313" key="3">
    <source>
        <dbReference type="Proteomes" id="UP000708148"/>
    </source>
</evidence>
<keyword evidence="1" id="KW-0732">Signal</keyword>
<gene>
    <name evidence="2" type="ORF">OSTQU699_LOCUS7333</name>
</gene>
<dbReference type="EMBL" id="CAJHUC010001672">
    <property type="protein sequence ID" value="CAD7701976.1"/>
    <property type="molecule type" value="Genomic_DNA"/>
</dbReference>
<evidence type="ECO:0000313" key="2">
    <source>
        <dbReference type="EMBL" id="CAD7701976.1"/>
    </source>
</evidence>
<proteinExistence type="predicted"/>
<dbReference type="Proteomes" id="UP000708148">
    <property type="component" value="Unassembled WGS sequence"/>
</dbReference>
<keyword evidence="3" id="KW-1185">Reference proteome</keyword>
<dbReference type="OrthoDB" id="548625at2759"/>
<sequence>MRTTAVCLALGLVVALAAGGARAELGKCVVVTDFDGVIKIGESEYSNDIKTILPLIKEANVSYGLATASCETEWIKGYLNEVIDNTTYTEEFLESTAAQFCVHEKHWQTDKIVEYFDGDKFCTIVFDDSIGNRVGIVESGYKYHHVDATIGITMQDWQDGLTALQTDPPCYC</sequence>